<proteinExistence type="predicted"/>
<evidence type="ECO:0000259" key="2">
    <source>
        <dbReference type="Pfam" id="PF04784"/>
    </source>
</evidence>
<comment type="caution">
    <text evidence="3">The sequence shown here is derived from an EMBL/GenBank/DDBJ whole genome shotgun (WGS) entry which is preliminary data.</text>
</comment>
<sequence length="266" mass="30368">MKYFNTCIFSILIVFTLSSCNLTTAIIGNQGLTVKEVDGKLGSVSPNSNIKLDHKAWDILLKKHVDAQGFVDYNGFKKDHDQLKAYLTTLAKTAPSSEWTVEELLAYYINLYNAATVDLILDNYPIKSIKDISRPWGKDFVNVGDKVVSLNTIEHGILRKIHEPRIHFAINCASISCPKLLRDAFTAEKIEEQLEKATVEFINSNQNDISENNPKLSKIFDFYTSDFELNGKTDLIGFINQYSHIQINPKARYSFKDYDWRLNEQD</sequence>
<feature type="chain" id="PRO_5022843758" evidence="1">
    <location>
        <begin position="26"/>
        <end position="266"/>
    </location>
</feature>
<dbReference type="PROSITE" id="PS51257">
    <property type="entry name" value="PROKAR_LIPOPROTEIN"/>
    <property type="match status" value="1"/>
</dbReference>
<dbReference type="PANTHER" id="PTHR46361">
    <property type="entry name" value="ELECTRON CARRIER/ PROTEIN DISULFIDE OXIDOREDUCTASE"/>
    <property type="match status" value="1"/>
</dbReference>
<feature type="signal peptide" evidence="1">
    <location>
        <begin position="1"/>
        <end position="25"/>
    </location>
</feature>
<reference evidence="3 4" key="1">
    <citation type="submission" date="2019-08" db="EMBL/GenBank/DDBJ databases">
        <title>Genome sequence of Gelidibacter salicanalis IC162T.</title>
        <authorList>
            <person name="Bowman J.P."/>
        </authorList>
    </citation>
    <scope>NUCLEOTIDE SEQUENCE [LARGE SCALE GENOMIC DNA]</scope>
    <source>
        <strain evidence="3 4">IC162</strain>
    </source>
</reference>
<evidence type="ECO:0000313" key="3">
    <source>
        <dbReference type="EMBL" id="TXE09204.1"/>
    </source>
</evidence>
<name>A0A5C7AMM8_9FLAO</name>
<accession>A0A5C7AMM8</accession>
<dbReference type="Pfam" id="PF04784">
    <property type="entry name" value="DUF547"/>
    <property type="match status" value="1"/>
</dbReference>
<protein>
    <submittedName>
        <fullName evidence="3">DUF547 domain-containing protein</fullName>
    </submittedName>
</protein>
<dbReference type="EMBL" id="VORX01000002">
    <property type="protein sequence ID" value="TXE09204.1"/>
    <property type="molecule type" value="Genomic_DNA"/>
</dbReference>
<dbReference type="AlphaFoldDB" id="A0A5C7AMM8"/>
<dbReference type="PANTHER" id="PTHR46361:SF3">
    <property type="entry name" value="ELECTRON CARRIER_ PROTEIN DISULFIDE OXIDOREDUCTASE"/>
    <property type="match status" value="1"/>
</dbReference>
<dbReference type="Proteomes" id="UP000321734">
    <property type="component" value="Unassembled WGS sequence"/>
</dbReference>
<evidence type="ECO:0000313" key="4">
    <source>
        <dbReference type="Proteomes" id="UP000321734"/>
    </source>
</evidence>
<dbReference type="OrthoDB" id="526867at2"/>
<dbReference type="InterPro" id="IPR006869">
    <property type="entry name" value="DUF547"/>
</dbReference>
<feature type="domain" description="DUF547" evidence="2">
    <location>
        <begin position="97"/>
        <end position="202"/>
    </location>
</feature>
<keyword evidence="4" id="KW-1185">Reference proteome</keyword>
<evidence type="ECO:0000256" key="1">
    <source>
        <dbReference type="SAM" id="SignalP"/>
    </source>
</evidence>
<gene>
    <name evidence="3" type="ORF">ES711_04530</name>
</gene>
<organism evidence="3 4">
    <name type="scientific">Gelidibacter salicanalis</name>
    <dbReference type="NCBI Taxonomy" id="291193"/>
    <lineage>
        <taxon>Bacteria</taxon>
        <taxon>Pseudomonadati</taxon>
        <taxon>Bacteroidota</taxon>
        <taxon>Flavobacteriia</taxon>
        <taxon>Flavobacteriales</taxon>
        <taxon>Flavobacteriaceae</taxon>
        <taxon>Gelidibacter</taxon>
    </lineage>
</organism>
<keyword evidence="1" id="KW-0732">Signal</keyword>